<gene>
    <name evidence="4" type="primary">Angpt2_0</name>
    <name evidence="4" type="ORF">GTO93_0000263</name>
</gene>
<evidence type="ECO:0000313" key="5">
    <source>
        <dbReference type="Proteomes" id="UP001166093"/>
    </source>
</evidence>
<organism evidence="4 5">
    <name type="scientific">Polyodon spathula</name>
    <name type="common">North American paddlefish</name>
    <name type="synonym">Squalus spathula</name>
    <dbReference type="NCBI Taxonomy" id="7913"/>
    <lineage>
        <taxon>Eukaryota</taxon>
        <taxon>Metazoa</taxon>
        <taxon>Chordata</taxon>
        <taxon>Craniata</taxon>
        <taxon>Vertebrata</taxon>
        <taxon>Euteleostomi</taxon>
        <taxon>Actinopterygii</taxon>
        <taxon>Chondrostei</taxon>
        <taxon>Acipenseriformes</taxon>
        <taxon>Polyodontidae</taxon>
        <taxon>Polyodon</taxon>
    </lineage>
</organism>
<feature type="non-terminal residue" evidence="4">
    <location>
        <position position="1"/>
    </location>
</feature>
<name>A0ABS2XNY9_POLSP</name>
<dbReference type="PANTHER" id="PTHR19143">
    <property type="entry name" value="FIBRINOGEN/TENASCIN/ANGIOPOEITIN"/>
    <property type="match status" value="1"/>
</dbReference>
<dbReference type="PANTHER" id="PTHR19143:SF243">
    <property type="entry name" value="ANGIOPOIETIN-2"/>
    <property type="match status" value="1"/>
</dbReference>
<dbReference type="Pfam" id="PF00147">
    <property type="entry name" value="Fibrinogen_C"/>
    <property type="match status" value="1"/>
</dbReference>
<dbReference type="PROSITE" id="PS00514">
    <property type="entry name" value="FIBRINOGEN_C_1"/>
    <property type="match status" value="1"/>
</dbReference>
<dbReference type="EMBL" id="JAAWVQ010052695">
    <property type="protein sequence ID" value="MBN3275662.1"/>
    <property type="molecule type" value="Genomic_DNA"/>
</dbReference>
<dbReference type="InterPro" id="IPR036056">
    <property type="entry name" value="Fibrinogen-like_C"/>
</dbReference>
<dbReference type="Gene3D" id="4.10.530.10">
    <property type="entry name" value="Gamma-fibrinogen Carboxyl Terminal Fragment, domain 2"/>
    <property type="match status" value="1"/>
</dbReference>
<dbReference type="InterPro" id="IPR014716">
    <property type="entry name" value="Fibrinogen_a/b/g_C_1"/>
</dbReference>
<keyword evidence="5" id="KW-1185">Reference proteome</keyword>
<dbReference type="PROSITE" id="PS51406">
    <property type="entry name" value="FIBRINOGEN_C_2"/>
    <property type="match status" value="1"/>
</dbReference>
<comment type="caution">
    <text evidence="4">The sequence shown here is derived from an EMBL/GenBank/DDBJ whole genome shotgun (WGS) entry which is preliminary data.</text>
</comment>
<feature type="compositionally biased region" description="Polar residues" evidence="2">
    <location>
        <begin position="16"/>
        <end position="29"/>
    </location>
</feature>
<accession>A0ABS2XNY9</accession>
<feature type="non-terminal residue" evidence="4">
    <location>
        <position position="102"/>
    </location>
</feature>
<reference evidence="4" key="1">
    <citation type="journal article" date="2021" name="Cell">
        <title>Tracing the genetic footprints of vertebrate landing in non-teleost ray-finned fishes.</title>
        <authorList>
            <person name="Bi X."/>
            <person name="Wang K."/>
            <person name="Yang L."/>
            <person name="Pan H."/>
            <person name="Jiang H."/>
            <person name="Wei Q."/>
            <person name="Fang M."/>
            <person name="Yu H."/>
            <person name="Zhu C."/>
            <person name="Cai Y."/>
            <person name="He Y."/>
            <person name="Gan X."/>
            <person name="Zeng H."/>
            <person name="Yu D."/>
            <person name="Zhu Y."/>
            <person name="Jiang H."/>
            <person name="Qiu Q."/>
            <person name="Yang H."/>
            <person name="Zhang Y.E."/>
            <person name="Wang W."/>
            <person name="Zhu M."/>
            <person name="He S."/>
            <person name="Zhang G."/>
        </authorList>
    </citation>
    <scope>NUCLEOTIDE SEQUENCE</scope>
    <source>
        <strain evidence="4">Pddl_001</strain>
    </source>
</reference>
<sequence>MHASCRLHVKGFSGTAGRTSSLSHSGTEFSTKDRDNDKCGCKCAEMATGGWWFDACGPSNLNGIYYAGNTNMVRYNGIKWYYWKGPSLSLKETTMMIKPVDF</sequence>
<evidence type="ECO:0000256" key="1">
    <source>
        <dbReference type="ARBA" id="ARBA00023157"/>
    </source>
</evidence>
<evidence type="ECO:0000256" key="2">
    <source>
        <dbReference type="SAM" id="MobiDB-lite"/>
    </source>
</evidence>
<proteinExistence type="predicted"/>
<dbReference type="Proteomes" id="UP001166093">
    <property type="component" value="Unassembled WGS sequence"/>
</dbReference>
<dbReference type="InterPro" id="IPR050373">
    <property type="entry name" value="Fibrinogen_C-term_domain"/>
</dbReference>
<feature type="domain" description="Fibrinogen C-terminal" evidence="3">
    <location>
        <begin position="1"/>
        <end position="101"/>
    </location>
</feature>
<evidence type="ECO:0000259" key="3">
    <source>
        <dbReference type="PROSITE" id="PS51406"/>
    </source>
</evidence>
<dbReference type="InterPro" id="IPR002181">
    <property type="entry name" value="Fibrinogen_a/b/g_C_dom"/>
</dbReference>
<dbReference type="SUPFAM" id="SSF56496">
    <property type="entry name" value="Fibrinogen C-terminal domain-like"/>
    <property type="match status" value="1"/>
</dbReference>
<dbReference type="SMART" id="SM00186">
    <property type="entry name" value="FBG"/>
    <property type="match status" value="1"/>
</dbReference>
<evidence type="ECO:0000313" key="4">
    <source>
        <dbReference type="EMBL" id="MBN3275662.1"/>
    </source>
</evidence>
<dbReference type="Gene3D" id="3.90.215.10">
    <property type="entry name" value="Gamma Fibrinogen, chain A, domain 1"/>
    <property type="match status" value="1"/>
</dbReference>
<feature type="region of interest" description="Disordered" evidence="2">
    <location>
        <begin position="1"/>
        <end position="36"/>
    </location>
</feature>
<keyword evidence="1" id="KW-1015">Disulfide bond</keyword>
<protein>
    <submittedName>
        <fullName evidence="4">ANGP2 protein</fullName>
    </submittedName>
</protein>
<dbReference type="InterPro" id="IPR020837">
    <property type="entry name" value="Fibrinogen_CS"/>
</dbReference>